<keyword evidence="2" id="KW-1185">Reference proteome</keyword>
<organism evidence="1 2">
    <name type="scientific">Daphnia magna</name>
    <dbReference type="NCBI Taxonomy" id="35525"/>
    <lineage>
        <taxon>Eukaryota</taxon>
        <taxon>Metazoa</taxon>
        <taxon>Ecdysozoa</taxon>
        <taxon>Arthropoda</taxon>
        <taxon>Crustacea</taxon>
        <taxon>Branchiopoda</taxon>
        <taxon>Diplostraca</taxon>
        <taxon>Cladocera</taxon>
        <taxon>Anomopoda</taxon>
        <taxon>Daphniidae</taxon>
        <taxon>Daphnia</taxon>
    </lineage>
</organism>
<evidence type="ECO:0000313" key="2">
    <source>
        <dbReference type="Proteomes" id="UP000076858"/>
    </source>
</evidence>
<proteinExistence type="predicted"/>
<accession>A0A164QWY3</accession>
<evidence type="ECO:0000313" key="1">
    <source>
        <dbReference type="EMBL" id="KZS08132.1"/>
    </source>
</evidence>
<dbReference type="Proteomes" id="UP000076858">
    <property type="component" value="Unassembled WGS sequence"/>
</dbReference>
<sequence length="39" mass="4736">MLTETRLKCLRLLWQAAKNKKKNTFFKNEKSVVMEHLEK</sequence>
<name>A0A164QWY3_9CRUS</name>
<gene>
    <name evidence="1" type="ORF">APZ42_027996</name>
</gene>
<dbReference type="EMBL" id="LRGB01002329">
    <property type="protein sequence ID" value="KZS08132.1"/>
    <property type="molecule type" value="Genomic_DNA"/>
</dbReference>
<protein>
    <submittedName>
        <fullName evidence="1">Uncharacterized protein</fullName>
    </submittedName>
</protein>
<dbReference type="AlphaFoldDB" id="A0A164QWY3"/>
<reference evidence="1 2" key="1">
    <citation type="submission" date="2016-03" db="EMBL/GenBank/DDBJ databases">
        <title>EvidentialGene: Evidence-directed Construction of Genes on Genomes.</title>
        <authorList>
            <person name="Gilbert D.G."/>
            <person name="Choi J.-H."/>
            <person name="Mockaitis K."/>
            <person name="Colbourne J."/>
            <person name="Pfrender M."/>
        </authorList>
    </citation>
    <scope>NUCLEOTIDE SEQUENCE [LARGE SCALE GENOMIC DNA]</scope>
    <source>
        <strain evidence="1 2">Xinb3</strain>
        <tissue evidence="1">Complete organism</tissue>
    </source>
</reference>
<comment type="caution">
    <text evidence="1">The sequence shown here is derived from an EMBL/GenBank/DDBJ whole genome shotgun (WGS) entry which is preliminary data.</text>
</comment>